<protein>
    <submittedName>
        <fullName evidence="2">Uncharacterized protein</fullName>
    </submittedName>
</protein>
<gene>
    <name evidence="2" type="ORF">Tco025E_02346</name>
</gene>
<evidence type="ECO:0000313" key="3">
    <source>
        <dbReference type="Proteomes" id="UP000284403"/>
    </source>
</evidence>
<dbReference type="EMBL" id="MKKU01000088">
    <property type="protein sequence ID" value="RNF25323.1"/>
    <property type="molecule type" value="Genomic_DNA"/>
</dbReference>
<proteinExistence type="predicted"/>
<comment type="caution">
    <text evidence="2">The sequence shown here is derived from an EMBL/GenBank/DDBJ whole genome shotgun (WGS) entry which is preliminary data.</text>
</comment>
<feature type="region of interest" description="Disordered" evidence="1">
    <location>
        <begin position="1"/>
        <end position="45"/>
    </location>
</feature>
<name>A0A422Q5T6_9TRYP</name>
<feature type="compositionally biased region" description="Polar residues" evidence="1">
    <location>
        <begin position="1"/>
        <end position="25"/>
    </location>
</feature>
<organism evidence="2 3">
    <name type="scientific">Trypanosoma conorhini</name>
    <dbReference type="NCBI Taxonomy" id="83891"/>
    <lineage>
        <taxon>Eukaryota</taxon>
        <taxon>Discoba</taxon>
        <taxon>Euglenozoa</taxon>
        <taxon>Kinetoplastea</taxon>
        <taxon>Metakinetoplastina</taxon>
        <taxon>Trypanosomatida</taxon>
        <taxon>Trypanosomatidae</taxon>
        <taxon>Trypanosoma</taxon>
    </lineage>
</organism>
<dbReference type="OrthoDB" id="278817at2759"/>
<feature type="compositionally biased region" description="Low complexity" evidence="1">
    <location>
        <begin position="33"/>
        <end position="44"/>
    </location>
</feature>
<keyword evidence="3" id="KW-1185">Reference proteome</keyword>
<dbReference type="GeneID" id="40315957"/>
<dbReference type="Proteomes" id="UP000284403">
    <property type="component" value="Unassembled WGS sequence"/>
</dbReference>
<dbReference type="RefSeq" id="XP_029230684.1">
    <property type="nucleotide sequence ID" value="XM_029369274.1"/>
</dbReference>
<sequence length="137" mass="15387">MIGFFQTDSPTTRPQGAHGSPTSSLEDSRGGFDSDASSLASSAARPELVDTLQLEIQMRDERIKELEYAHEELRRTSQFTQGQLLEKLKKAEKDKTDALGRADKLQCGHQEALKVEKMAEEEQNKKNVNLAHCSRRK</sequence>
<reference evidence="2 3" key="1">
    <citation type="journal article" date="2018" name="BMC Genomics">
        <title>Genomic comparison of Trypanosoma conorhini and Trypanosoma rangeli to Trypanosoma cruzi strains of high and low virulence.</title>
        <authorList>
            <person name="Bradwell K.R."/>
            <person name="Koparde V.N."/>
            <person name="Matveyev A.V."/>
            <person name="Serrano M.G."/>
            <person name="Alves J.M."/>
            <person name="Parikh H."/>
            <person name="Huang B."/>
            <person name="Lee V."/>
            <person name="Espinosa-Alvarez O."/>
            <person name="Ortiz P.A."/>
            <person name="Costa-Martins A.G."/>
            <person name="Teixeira M.M."/>
            <person name="Buck G.A."/>
        </authorList>
    </citation>
    <scope>NUCLEOTIDE SEQUENCE [LARGE SCALE GENOMIC DNA]</scope>
    <source>
        <strain evidence="2 3">025E</strain>
    </source>
</reference>
<dbReference type="AlphaFoldDB" id="A0A422Q5T6"/>
<accession>A0A422Q5T6</accession>
<evidence type="ECO:0000313" key="2">
    <source>
        <dbReference type="EMBL" id="RNF25323.1"/>
    </source>
</evidence>
<evidence type="ECO:0000256" key="1">
    <source>
        <dbReference type="SAM" id="MobiDB-lite"/>
    </source>
</evidence>